<reference evidence="1" key="1">
    <citation type="journal article" date="2022" name="bioRxiv">
        <title>Sequencing and chromosome-scale assembly of the giantPleurodeles waltlgenome.</title>
        <authorList>
            <person name="Brown T."/>
            <person name="Elewa A."/>
            <person name="Iarovenko S."/>
            <person name="Subramanian E."/>
            <person name="Araus A.J."/>
            <person name="Petzold A."/>
            <person name="Susuki M."/>
            <person name="Suzuki K.-i.T."/>
            <person name="Hayashi T."/>
            <person name="Toyoda A."/>
            <person name="Oliveira C."/>
            <person name="Osipova E."/>
            <person name="Leigh N.D."/>
            <person name="Simon A."/>
            <person name="Yun M.H."/>
        </authorList>
    </citation>
    <scope>NUCLEOTIDE SEQUENCE</scope>
    <source>
        <strain evidence="1">20211129_DDA</strain>
        <tissue evidence="1">Liver</tissue>
    </source>
</reference>
<gene>
    <name evidence="1" type="ORF">NDU88_005124</name>
</gene>
<proteinExistence type="predicted"/>
<dbReference type="EMBL" id="JANPWB010000016">
    <property type="protein sequence ID" value="KAJ1084987.1"/>
    <property type="molecule type" value="Genomic_DNA"/>
</dbReference>
<organism evidence="1 2">
    <name type="scientific">Pleurodeles waltl</name>
    <name type="common">Iberian ribbed newt</name>
    <dbReference type="NCBI Taxonomy" id="8319"/>
    <lineage>
        <taxon>Eukaryota</taxon>
        <taxon>Metazoa</taxon>
        <taxon>Chordata</taxon>
        <taxon>Craniata</taxon>
        <taxon>Vertebrata</taxon>
        <taxon>Euteleostomi</taxon>
        <taxon>Amphibia</taxon>
        <taxon>Batrachia</taxon>
        <taxon>Caudata</taxon>
        <taxon>Salamandroidea</taxon>
        <taxon>Salamandridae</taxon>
        <taxon>Pleurodelinae</taxon>
        <taxon>Pleurodeles</taxon>
    </lineage>
</organism>
<protein>
    <submittedName>
        <fullName evidence="1">Uncharacterized protein</fullName>
    </submittedName>
</protein>
<evidence type="ECO:0000313" key="1">
    <source>
        <dbReference type="EMBL" id="KAJ1084987.1"/>
    </source>
</evidence>
<keyword evidence="2" id="KW-1185">Reference proteome</keyword>
<dbReference type="AlphaFoldDB" id="A0AAV7L0B7"/>
<accession>A0AAV7L0B7</accession>
<evidence type="ECO:0000313" key="2">
    <source>
        <dbReference type="Proteomes" id="UP001066276"/>
    </source>
</evidence>
<name>A0AAV7L0B7_PLEWA</name>
<dbReference type="Proteomes" id="UP001066276">
    <property type="component" value="Chromosome 12"/>
</dbReference>
<sequence>MRADAILRVQVNHSCSTSGQLSILKCTCLASFLRVYCDLRVRPVYTFSELIVEFLSRVPSVPMCNIYKTARFLAGTFVALSRIIMLNKHSQTTSGAVNRFFFNGTMAGCKEILQPMHGCGRCHQNA</sequence>
<comment type="caution">
    <text evidence="1">The sequence shown here is derived from an EMBL/GenBank/DDBJ whole genome shotgun (WGS) entry which is preliminary data.</text>
</comment>